<gene>
    <name evidence="1" type="ORF">E2C01_042555</name>
</gene>
<sequence>MIDWPKSQPRPPVGTKWRLVPRKAFALHQPRDARSLAKLHYDNYCNTSLEHKRSVGGKFK</sequence>
<evidence type="ECO:0000313" key="1">
    <source>
        <dbReference type="EMBL" id="MPC48772.1"/>
    </source>
</evidence>
<keyword evidence="2" id="KW-1185">Reference proteome</keyword>
<accession>A0A5B7FQJ3</accession>
<name>A0A5B7FQJ3_PORTR</name>
<comment type="caution">
    <text evidence="1">The sequence shown here is derived from an EMBL/GenBank/DDBJ whole genome shotgun (WGS) entry which is preliminary data.</text>
</comment>
<reference evidence="1 2" key="1">
    <citation type="submission" date="2019-05" db="EMBL/GenBank/DDBJ databases">
        <title>Another draft genome of Portunus trituberculatus and its Hox gene families provides insights of decapod evolution.</title>
        <authorList>
            <person name="Jeong J.-H."/>
            <person name="Song I."/>
            <person name="Kim S."/>
            <person name="Choi T."/>
            <person name="Kim D."/>
            <person name="Ryu S."/>
            <person name="Kim W."/>
        </authorList>
    </citation>
    <scope>NUCLEOTIDE SEQUENCE [LARGE SCALE GENOMIC DNA]</scope>
    <source>
        <tissue evidence="1">Muscle</tissue>
    </source>
</reference>
<proteinExistence type="predicted"/>
<organism evidence="1 2">
    <name type="scientific">Portunus trituberculatus</name>
    <name type="common">Swimming crab</name>
    <name type="synonym">Neptunus trituberculatus</name>
    <dbReference type="NCBI Taxonomy" id="210409"/>
    <lineage>
        <taxon>Eukaryota</taxon>
        <taxon>Metazoa</taxon>
        <taxon>Ecdysozoa</taxon>
        <taxon>Arthropoda</taxon>
        <taxon>Crustacea</taxon>
        <taxon>Multicrustacea</taxon>
        <taxon>Malacostraca</taxon>
        <taxon>Eumalacostraca</taxon>
        <taxon>Eucarida</taxon>
        <taxon>Decapoda</taxon>
        <taxon>Pleocyemata</taxon>
        <taxon>Brachyura</taxon>
        <taxon>Eubrachyura</taxon>
        <taxon>Portunoidea</taxon>
        <taxon>Portunidae</taxon>
        <taxon>Portuninae</taxon>
        <taxon>Portunus</taxon>
    </lineage>
</organism>
<protein>
    <submittedName>
        <fullName evidence="1">Uncharacterized protein</fullName>
    </submittedName>
</protein>
<dbReference type="AlphaFoldDB" id="A0A5B7FQJ3"/>
<dbReference type="Proteomes" id="UP000324222">
    <property type="component" value="Unassembled WGS sequence"/>
</dbReference>
<dbReference type="EMBL" id="VSRR010008458">
    <property type="protein sequence ID" value="MPC48772.1"/>
    <property type="molecule type" value="Genomic_DNA"/>
</dbReference>
<evidence type="ECO:0000313" key="2">
    <source>
        <dbReference type="Proteomes" id="UP000324222"/>
    </source>
</evidence>